<feature type="transmembrane region" description="Helical" evidence="1">
    <location>
        <begin position="37"/>
        <end position="59"/>
    </location>
</feature>
<comment type="caution">
    <text evidence="2">The sequence shown here is derived from an EMBL/GenBank/DDBJ whole genome shotgun (WGS) entry which is preliminary data.</text>
</comment>
<organism evidence="2 3">
    <name type="scientific">Dreissena polymorpha</name>
    <name type="common">Zebra mussel</name>
    <name type="synonym">Mytilus polymorpha</name>
    <dbReference type="NCBI Taxonomy" id="45954"/>
    <lineage>
        <taxon>Eukaryota</taxon>
        <taxon>Metazoa</taxon>
        <taxon>Spiralia</taxon>
        <taxon>Lophotrochozoa</taxon>
        <taxon>Mollusca</taxon>
        <taxon>Bivalvia</taxon>
        <taxon>Autobranchia</taxon>
        <taxon>Heteroconchia</taxon>
        <taxon>Euheterodonta</taxon>
        <taxon>Imparidentia</taxon>
        <taxon>Neoheterodontei</taxon>
        <taxon>Myida</taxon>
        <taxon>Dreissenoidea</taxon>
        <taxon>Dreissenidae</taxon>
        <taxon>Dreissena</taxon>
    </lineage>
</organism>
<evidence type="ECO:0000313" key="2">
    <source>
        <dbReference type="EMBL" id="KAH3772972.1"/>
    </source>
</evidence>
<evidence type="ECO:0000313" key="3">
    <source>
        <dbReference type="Proteomes" id="UP000828390"/>
    </source>
</evidence>
<reference evidence="2" key="2">
    <citation type="submission" date="2020-11" db="EMBL/GenBank/DDBJ databases">
        <authorList>
            <person name="McCartney M.A."/>
            <person name="Auch B."/>
            <person name="Kono T."/>
            <person name="Mallez S."/>
            <person name="Becker A."/>
            <person name="Gohl D.M."/>
            <person name="Silverstein K.A.T."/>
            <person name="Koren S."/>
            <person name="Bechman K.B."/>
            <person name="Herman A."/>
            <person name="Abrahante J.E."/>
            <person name="Garbe J."/>
        </authorList>
    </citation>
    <scope>NUCLEOTIDE SEQUENCE</scope>
    <source>
        <strain evidence="2">Duluth1</strain>
        <tissue evidence="2">Whole animal</tissue>
    </source>
</reference>
<feature type="transmembrane region" description="Helical" evidence="1">
    <location>
        <begin position="66"/>
        <end position="84"/>
    </location>
</feature>
<gene>
    <name evidence="2" type="ORF">DPMN_174320</name>
</gene>
<name>A0A9D4IHR8_DREPO</name>
<dbReference type="Proteomes" id="UP000828390">
    <property type="component" value="Unassembled WGS sequence"/>
</dbReference>
<proteinExistence type="predicted"/>
<keyword evidence="1" id="KW-1133">Transmembrane helix</keyword>
<dbReference type="AlphaFoldDB" id="A0A9D4IHR8"/>
<keyword evidence="1" id="KW-0812">Transmembrane</keyword>
<keyword evidence="1" id="KW-0472">Membrane</keyword>
<protein>
    <submittedName>
        <fullName evidence="2">Uncharacterized protein</fullName>
    </submittedName>
</protein>
<dbReference type="EMBL" id="JAIWYP010000009">
    <property type="protein sequence ID" value="KAH3772972.1"/>
    <property type="molecule type" value="Genomic_DNA"/>
</dbReference>
<sequence length="106" mass="12367">MTLRACIKPSFPRTQLYSPRSQCILYFLLLYSPRSQFILYFLLLYSPRSQCILYFLLLYSPRSQCILYFLLTGLLGEVAVSAIGDRDADFELLDMMSPTDRTFQVQ</sequence>
<evidence type="ECO:0000256" key="1">
    <source>
        <dbReference type="SAM" id="Phobius"/>
    </source>
</evidence>
<accession>A0A9D4IHR8</accession>
<reference evidence="2" key="1">
    <citation type="journal article" date="2019" name="bioRxiv">
        <title>The Genome of the Zebra Mussel, Dreissena polymorpha: A Resource for Invasive Species Research.</title>
        <authorList>
            <person name="McCartney M.A."/>
            <person name="Auch B."/>
            <person name="Kono T."/>
            <person name="Mallez S."/>
            <person name="Zhang Y."/>
            <person name="Obille A."/>
            <person name="Becker A."/>
            <person name="Abrahante J.E."/>
            <person name="Garbe J."/>
            <person name="Badalamenti J.P."/>
            <person name="Herman A."/>
            <person name="Mangelson H."/>
            <person name="Liachko I."/>
            <person name="Sullivan S."/>
            <person name="Sone E.D."/>
            <person name="Koren S."/>
            <person name="Silverstein K.A.T."/>
            <person name="Beckman K.B."/>
            <person name="Gohl D.M."/>
        </authorList>
    </citation>
    <scope>NUCLEOTIDE SEQUENCE</scope>
    <source>
        <strain evidence="2">Duluth1</strain>
        <tissue evidence="2">Whole animal</tissue>
    </source>
</reference>
<keyword evidence="3" id="KW-1185">Reference proteome</keyword>